<keyword evidence="2" id="KW-1185">Reference proteome</keyword>
<feature type="non-terminal residue" evidence="1">
    <location>
        <position position="54"/>
    </location>
</feature>
<accession>A0A699ZJQ3</accession>
<evidence type="ECO:0000313" key="2">
    <source>
        <dbReference type="Proteomes" id="UP000485058"/>
    </source>
</evidence>
<reference evidence="1 2" key="1">
    <citation type="submission" date="2020-02" db="EMBL/GenBank/DDBJ databases">
        <title>Draft genome sequence of Haematococcus lacustris strain NIES-144.</title>
        <authorList>
            <person name="Morimoto D."/>
            <person name="Nakagawa S."/>
            <person name="Yoshida T."/>
            <person name="Sawayama S."/>
        </authorList>
    </citation>
    <scope>NUCLEOTIDE SEQUENCE [LARGE SCALE GENOMIC DNA]</scope>
    <source>
        <strain evidence="1 2">NIES-144</strain>
    </source>
</reference>
<proteinExistence type="predicted"/>
<sequence>MLEVMRHLNSFATGENTGQRKVWLLLGGDPEGADASLKAGVHVALQLSKFSDLQ</sequence>
<dbReference type="EMBL" id="BLLF01002059">
    <property type="protein sequence ID" value="GFH22531.1"/>
    <property type="molecule type" value="Genomic_DNA"/>
</dbReference>
<gene>
    <name evidence="1" type="ORF">HaLaN_20008</name>
</gene>
<organism evidence="1 2">
    <name type="scientific">Haematococcus lacustris</name>
    <name type="common">Green alga</name>
    <name type="synonym">Haematococcus pluvialis</name>
    <dbReference type="NCBI Taxonomy" id="44745"/>
    <lineage>
        <taxon>Eukaryota</taxon>
        <taxon>Viridiplantae</taxon>
        <taxon>Chlorophyta</taxon>
        <taxon>core chlorophytes</taxon>
        <taxon>Chlorophyceae</taxon>
        <taxon>CS clade</taxon>
        <taxon>Chlamydomonadales</taxon>
        <taxon>Haematococcaceae</taxon>
        <taxon>Haematococcus</taxon>
    </lineage>
</organism>
<comment type="caution">
    <text evidence="1">The sequence shown here is derived from an EMBL/GenBank/DDBJ whole genome shotgun (WGS) entry which is preliminary data.</text>
</comment>
<protein>
    <submittedName>
        <fullName evidence="1">Uncharacterized protein</fullName>
    </submittedName>
</protein>
<evidence type="ECO:0000313" key="1">
    <source>
        <dbReference type="EMBL" id="GFH22531.1"/>
    </source>
</evidence>
<feature type="non-terminal residue" evidence="1">
    <location>
        <position position="1"/>
    </location>
</feature>
<dbReference type="AlphaFoldDB" id="A0A699ZJQ3"/>
<name>A0A699ZJQ3_HAELA</name>
<dbReference type="Proteomes" id="UP000485058">
    <property type="component" value="Unassembled WGS sequence"/>
</dbReference>